<dbReference type="OMA" id="QHEVGSG"/>
<dbReference type="OrthoDB" id="1931098at2759"/>
<dbReference type="Gramene" id="CDP12336">
    <property type="protein sequence ID" value="CDP12336"/>
    <property type="gene ID" value="GSCOC_T00035813001"/>
</dbReference>
<keyword evidence="4" id="KW-0804">Transcription</keyword>
<evidence type="ECO:0000256" key="6">
    <source>
        <dbReference type="SAM" id="Coils"/>
    </source>
</evidence>
<dbReference type="Pfam" id="PF23177">
    <property type="entry name" value="bHLH_IRO3"/>
    <property type="match status" value="1"/>
</dbReference>
<keyword evidence="2" id="KW-0805">Transcription regulation</keyword>
<dbReference type="EMBL" id="HG739147">
    <property type="protein sequence ID" value="CDP12336.1"/>
    <property type="molecule type" value="Genomic_DNA"/>
</dbReference>
<protein>
    <recommendedName>
        <fullName evidence="8">BHLH domain-containing protein</fullName>
    </recommendedName>
</protein>
<feature type="compositionally biased region" description="Polar residues" evidence="7">
    <location>
        <begin position="197"/>
        <end position="213"/>
    </location>
</feature>
<dbReference type="FunCoup" id="A0A068UV95">
    <property type="interactions" value="310"/>
</dbReference>
<dbReference type="InterPro" id="IPR011598">
    <property type="entry name" value="bHLH_dom"/>
</dbReference>
<dbReference type="InterPro" id="IPR036638">
    <property type="entry name" value="HLH_DNA-bd_sf"/>
</dbReference>
<dbReference type="PROSITE" id="PS50888">
    <property type="entry name" value="BHLH"/>
    <property type="match status" value="1"/>
</dbReference>
<accession>A0A068UV95</accession>
<name>A0A068UV95_COFCA</name>
<keyword evidence="5" id="KW-0539">Nucleus</keyword>
<evidence type="ECO:0000313" key="10">
    <source>
        <dbReference type="Proteomes" id="UP000295252"/>
    </source>
</evidence>
<dbReference type="STRING" id="49390.A0A068UV95"/>
<dbReference type="PhylomeDB" id="A0A068UV95"/>
<evidence type="ECO:0000256" key="3">
    <source>
        <dbReference type="ARBA" id="ARBA00023125"/>
    </source>
</evidence>
<proteinExistence type="predicted"/>
<dbReference type="PANTHER" id="PTHR47075">
    <property type="entry name" value="TRANSCRIPTION FACTOR BHLH47"/>
    <property type="match status" value="1"/>
</dbReference>
<feature type="domain" description="BHLH" evidence="8">
    <location>
        <begin position="38"/>
        <end position="88"/>
    </location>
</feature>
<keyword evidence="10" id="KW-1185">Reference proteome</keyword>
<feature type="region of interest" description="Disordered" evidence="7">
    <location>
        <begin position="1"/>
        <end position="41"/>
    </location>
</feature>
<feature type="coiled-coil region" evidence="6">
    <location>
        <begin position="85"/>
        <end position="136"/>
    </location>
</feature>
<gene>
    <name evidence="9" type="ORF">GSCOC_T00035813001</name>
</gene>
<reference evidence="10" key="1">
    <citation type="journal article" date="2014" name="Science">
        <title>The coffee genome provides insight into the convergent evolution of caffeine biosynthesis.</title>
        <authorList>
            <person name="Denoeud F."/>
            <person name="Carretero-Paulet L."/>
            <person name="Dereeper A."/>
            <person name="Droc G."/>
            <person name="Guyot R."/>
            <person name="Pietrella M."/>
            <person name="Zheng C."/>
            <person name="Alberti A."/>
            <person name="Anthony F."/>
            <person name="Aprea G."/>
            <person name="Aury J.M."/>
            <person name="Bento P."/>
            <person name="Bernard M."/>
            <person name="Bocs S."/>
            <person name="Campa C."/>
            <person name="Cenci A."/>
            <person name="Combes M.C."/>
            <person name="Crouzillat D."/>
            <person name="Da Silva C."/>
            <person name="Daddiego L."/>
            <person name="De Bellis F."/>
            <person name="Dussert S."/>
            <person name="Garsmeur O."/>
            <person name="Gayraud T."/>
            <person name="Guignon V."/>
            <person name="Jahn K."/>
            <person name="Jamilloux V."/>
            <person name="Joet T."/>
            <person name="Labadie K."/>
            <person name="Lan T."/>
            <person name="Leclercq J."/>
            <person name="Lepelley M."/>
            <person name="Leroy T."/>
            <person name="Li L.T."/>
            <person name="Librado P."/>
            <person name="Lopez L."/>
            <person name="Munoz A."/>
            <person name="Noel B."/>
            <person name="Pallavicini A."/>
            <person name="Perrotta G."/>
            <person name="Poncet V."/>
            <person name="Pot D."/>
            <person name="Priyono X."/>
            <person name="Rigoreau M."/>
            <person name="Rouard M."/>
            <person name="Rozas J."/>
            <person name="Tranchant-Dubreuil C."/>
            <person name="VanBuren R."/>
            <person name="Zhang Q."/>
            <person name="Andrade A.C."/>
            <person name="Argout X."/>
            <person name="Bertrand B."/>
            <person name="de Kochko A."/>
            <person name="Graziosi G."/>
            <person name="Henry R.J."/>
            <person name="Jayarama X."/>
            <person name="Ming R."/>
            <person name="Nagai C."/>
            <person name="Rounsley S."/>
            <person name="Sankoff D."/>
            <person name="Giuliano G."/>
            <person name="Albert V.A."/>
            <person name="Wincker P."/>
            <person name="Lashermes P."/>
        </authorList>
    </citation>
    <scope>NUCLEOTIDE SEQUENCE [LARGE SCALE GENOMIC DNA]</scope>
    <source>
        <strain evidence="10">cv. DH200-94</strain>
    </source>
</reference>
<evidence type="ECO:0000313" key="9">
    <source>
        <dbReference type="EMBL" id="CDP12336.1"/>
    </source>
</evidence>
<dbReference type="GO" id="GO:0046983">
    <property type="term" value="F:protein dimerization activity"/>
    <property type="evidence" value="ECO:0007669"/>
    <property type="project" value="InterPro"/>
</dbReference>
<feature type="compositionally biased region" description="Polar residues" evidence="7">
    <location>
        <begin position="19"/>
        <end position="28"/>
    </location>
</feature>
<dbReference type="PANTHER" id="PTHR47075:SF10">
    <property type="entry name" value="TRANSCRIPTION FACTOR BHLH47-LIKE"/>
    <property type="match status" value="1"/>
</dbReference>
<dbReference type="InParanoid" id="A0A068UV95"/>
<keyword evidence="6" id="KW-0175">Coiled coil</keyword>
<evidence type="ECO:0000256" key="4">
    <source>
        <dbReference type="ARBA" id="ARBA00023163"/>
    </source>
</evidence>
<dbReference type="Proteomes" id="UP000295252">
    <property type="component" value="Chromosome VI"/>
</dbReference>
<dbReference type="GO" id="GO:0060586">
    <property type="term" value="P:multicellular organismal-level iron ion homeostasis"/>
    <property type="evidence" value="ECO:0007669"/>
    <property type="project" value="EnsemblPlants"/>
</dbReference>
<sequence length="248" mass="27277">MSMSSEESPESTLEPVSRVVQTPTTKCQSGRKHQGKVPKRIHKAEREKMKREHLNDLFLSLANALEVSEETNGKASVLSEAIRFVKDMLAQIESLRSENAALSSESQYMTMEKEELQDETNSLESQIAELQNQVRERVGEAELDLNATPGGQFDGSTPHQVDDCFRFPALGPAIQQPQNVKPVYVIPLCSDPSVFQQPGNAETASSPLTTVSKPQARYPTPADTWTSQLLEKHPDLGGGDEHCGGRSC</sequence>
<organism evidence="9 10">
    <name type="scientific">Coffea canephora</name>
    <name type="common">Robusta coffee</name>
    <dbReference type="NCBI Taxonomy" id="49390"/>
    <lineage>
        <taxon>Eukaryota</taxon>
        <taxon>Viridiplantae</taxon>
        <taxon>Streptophyta</taxon>
        <taxon>Embryophyta</taxon>
        <taxon>Tracheophyta</taxon>
        <taxon>Spermatophyta</taxon>
        <taxon>Magnoliopsida</taxon>
        <taxon>eudicotyledons</taxon>
        <taxon>Gunneridae</taxon>
        <taxon>Pentapetalae</taxon>
        <taxon>asterids</taxon>
        <taxon>lamiids</taxon>
        <taxon>Gentianales</taxon>
        <taxon>Rubiaceae</taxon>
        <taxon>Ixoroideae</taxon>
        <taxon>Gardenieae complex</taxon>
        <taxon>Bertiereae - Coffeeae clade</taxon>
        <taxon>Coffeeae</taxon>
        <taxon>Coffea</taxon>
    </lineage>
</organism>
<dbReference type="GO" id="GO:0003700">
    <property type="term" value="F:DNA-binding transcription factor activity"/>
    <property type="evidence" value="ECO:0007669"/>
    <property type="project" value="EnsemblPlants"/>
</dbReference>
<evidence type="ECO:0000256" key="1">
    <source>
        <dbReference type="ARBA" id="ARBA00004123"/>
    </source>
</evidence>
<feature type="compositionally biased region" description="Basic residues" evidence="7">
    <location>
        <begin position="29"/>
        <end position="41"/>
    </location>
</feature>
<dbReference type="SUPFAM" id="SSF47459">
    <property type="entry name" value="HLH, helix-loop-helix DNA-binding domain"/>
    <property type="match status" value="1"/>
</dbReference>
<evidence type="ECO:0000256" key="2">
    <source>
        <dbReference type="ARBA" id="ARBA00023015"/>
    </source>
</evidence>
<dbReference type="GO" id="GO:0003677">
    <property type="term" value="F:DNA binding"/>
    <property type="evidence" value="ECO:0007669"/>
    <property type="project" value="UniProtKB-KW"/>
</dbReference>
<dbReference type="Gene3D" id="4.10.280.10">
    <property type="entry name" value="Helix-loop-helix DNA-binding domain"/>
    <property type="match status" value="1"/>
</dbReference>
<dbReference type="AlphaFoldDB" id="A0A068UV95"/>
<comment type="subcellular location">
    <subcellularLocation>
        <location evidence="1">Nucleus</location>
    </subcellularLocation>
</comment>
<dbReference type="GO" id="GO:0010106">
    <property type="term" value="P:cellular response to iron ion starvation"/>
    <property type="evidence" value="ECO:0007669"/>
    <property type="project" value="EnsemblPlants"/>
</dbReference>
<evidence type="ECO:0000256" key="7">
    <source>
        <dbReference type="SAM" id="MobiDB-lite"/>
    </source>
</evidence>
<dbReference type="GO" id="GO:0005634">
    <property type="term" value="C:nucleus"/>
    <property type="evidence" value="ECO:0007669"/>
    <property type="project" value="UniProtKB-SubCell"/>
</dbReference>
<feature type="compositionally biased region" description="Low complexity" evidence="7">
    <location>
        <begin position="1"/>
        <end position="17"/>
    </location>
</feature>
<dbReference type="InterPro" id="IPR057075">
    <property type="entry name" value="bHLH_IRO3"/>
</dbReference>
<evidence type="ECO:0000259" key="8">
    <source>
        <dbReference type="PROSITE" id="PS50888"/>
    </source>
</evidence>
<keyword evidence="3" id="KW-0238">DNA-binding</keyword>
<feature type="region of interest" description="Disordered" evidence="7">
    <location>
        <begin position="197"/>
        <end position="221"/>
    </location>
</feature>
<evidence type="ECO:0000256" key="5">
    <source>
        <dbReference type="ARBA" id="ARBA00023242"/>
    </source>
</evidence>